<feature type="transmembrane region" description="Helical" evidence="1">
    <location>
        <begin position="235"/>
        <end position="260"/>
    </location>
</feature>
<comment type="caution">
    <text evidence="3">The sequence shown here is derived from an EMBL/GenBank/DDBJ whole genome shotgun (WGS) entry which is preliminary data.</text>
</comment>
<proteinExistence type="predicted"/>
<feature type="transmembrane region" description="Helical" evidence="1">
    <location>
        <begin position="205"/>
        <end position="229"/>
    </location>
</feature>
<feature type="transmembrane region" description="Helical" evidence="1">
    <location>
        <begin position="179"/>
        <end position="198"/>
    </location>
</feature>
<keyword evidence="1" id="KW-0812">Transmembrane</keyword>
<dbReference type="STRING" id="317018.AVL63_02270"/>
<gene>
    <name evidence="3" type="ORF">AVL63_02270</name>
</gene>
<evidence type="ECO:0000259" key="2">
    <source>
        <dbReference type="Pfam" id="PF25591"/>
    </source>
</evidence>
<evidence type="ECO:0000256" key="1">
    <source>
        <dbReference type="SAM" id="Phobius"/>
    </source>
</evidence>
<name>A0A0W8IFY0_9MICC</name>
<dbReference type="OrthoDB" id="9808930at2"/>
<dbReference type="RefSeq" id="WP_058888559.1">
    <property type="nucleotide sequence ID" value="NZ_LQBM01000003.1"/>
</dbReference>
<protein>
    <recommendedName>
        <fullName evidence="2">Leucine rich repeat variant domain-containing protein</fullName>
    </recommendedName>
</protein>
<feature type="domain" description="Leucine rich repeat variant" evidence="2">
    <location>
        <begin position="9"/>
        <end position="61"/>
    </location>
</feature>
<organism evidence="3 4">
    <name type="scientific">Nesterenkonia jeotgali</name>
    <dbReference type="NCBI Taxonomy" id="317018"/>
    <lineage>
        <taxon>Bacteria</taxon>
        <taxon>Bacillati</taxon>
        <taxon>Actinomycetota</taxon>
        <taxon>Actinomycetes</taxon>
        <taxon>Micrococcales</taxon>
        <taxon>Micrococcaceae</taxon>
        <taxon>Nesterenkonia</taxon>
    </lineage>
</organism>
<accession>A0A0W8IFY0</accession>
<dbReference type="Proteomes" id="UP000054023">
    <property type="component" value="Unassembled WGS sequence"/>
</dbReference>
<reference evidence="4" key="1">
    <citation type="submission" date="2015-12" db="EMBL/GenBank/DDBJ databases">
        <authorList>
            <person name="Nair G.R."/>
            <person name="Kaur G."/>
            <person name="Mayilraj S."/>
        </authorList>
    </citation>
    <scope>NUCLEOTIDE SEQUENCE [LARGE SCALE GENOMIC DNA]</scope>
    <source>
        <strain evidence="4">CD08_7</strain>
    </source>
</reference>
<evidence type="ECO:0000313" key="4">
    <source>
        <dbReference type="Proteomes" id="UP000054023"/>
    </source>
</evidence>
<keyword evidence="4" id="KW-1185">Reference proteome</keyword>
<dbReference type="InterPro" id="IPR057893">
    <property type="entry name" value="LRV_2"/>
</dbReference>
<feature type="transmembrane region" description="Helical" evidence="1">
    <location>
        <begin position="137"/>
        <end position="159"/>
    </location>
</feature>
<dbReference type="EMBL" id="LQBM01000003">
    <property type="protein sequence ID" value="KUG58877.1"/>
    <property type="molecule type" value="Genomic_DNA"/>
</dbReference>
<keyword evidence="1" id="KW-0472">Membrane</keyword>
<evidence type="ECO:0000313" key="3">
    <source>
        <dbReference type="EMBL" id="KUG58877.1"/>
    </source>
</evidence>
<dbReference type="Pfam" id="PF25591">
    <property type="entry name" value="LRV_2"/>
    <property type="match status" value="1"/>
</dbReference>
<dbReference type="AlphaFoldDB" id="A0A0W8IFY0"/>
<keyword evidence="1" id="KW-1133">Transmembrane helix</keyword>
<sequence>MTQRDPASYHAEELRDPSLHTDVLRHIAYSRPDLWDAVLYHPNCYPELANYISQRRGEQPQTIPTHIEAQPQREPNPHAQQMSTGAKAFAAGARGYFSETVLPATRKAAQTTNQRIGDHSAKPGAAPQLVWRLWVQIALVVLAFFGTIALFLPIASVSVFGFNESFNYFHGEAPSGEGAIMLTGFILVILAGVAAVLLRVTWVRITAAVLAILVGLLSAINGFGTMAALGNEPMVSLGAGIVLLALLGVALIAAAMVTLLPARKNVTPPAVAQY</sequence>